<feature type="transmembrane region" description="Helical" evidence="6">
    <location>
        <begin position="269"/>
        <end position="287"/>
    </location>
</feature>
<proteinExistence type="predicted"/>
<keyword evidence="5 6" id="KW-0472">Membrane</keyword>
<dbReference type="PANTHER" id="PTHR43124:SF10">
    <property type="entry name" value="PURINE EFFLUX PUMP PBUE"/>
    <property type="match status" value="1"/>
</dbReference>
<name>A0ABY7BCI9_9PSEU</name>
<dbReference type="EMBL" id="CP113836">
    <property type="protein sequence ID" value="WAL68962.1"/>
    <property type="molecule type" value="Genomic_DNA"/>
</dbReference>
<feature type="transmembrane region" description="Helical" evidence="6">
    <location>
        <begin position="74"/>
        <end position="94"/>
    </location>
</feature>
<comment type="subcellular location">
    <subcellularLocation>
        <location evidence="1">Cell membrane</location>
        <topology evidence="1">Multi-pass membrane protein</topology>
    </subcellularLocation>
</comment>
<feature type="transmembrane region" description="Helical" evidence="6">
    <location>
        <begin position="48"/>
        <end position="67"/>
    </location>
</feature>
<dbReference type="SUPFAM" id="SSF103473">
    <property type="entry name" value="MFS general substrate transporter"/>
    <property type="match status" value="1"/>
</dbReference>
<organism evidence="8 9">
    <name type="scientific">Amycolatopsis cynarae</name>
    <dbReference type="NCBI Taxonomy" id="2995223"/>
    <lineage>
        <taxon>Bacteria</taxon>
        <taxon>Bacillati</taxon>
        <taxon>Actinomycetota</taxon>
        <taxon>Actinomycetes</taxon>
        <taxon>Pseudonocardiales</taxon>
        <taxon>Pseudonocardiaceae</taxon>
        <taxon>Amycolatopsis</taxon>
    </lineage>
</organism>
<dbReference type="InterPro" id="IPR020846">
    <property type="entry name" value="MFS_dom"/>
</dbReference>
<dbReference type="PROSITE" id="PS50850">
    <property type="entry name" value="MFS"/>
    <property type="match status" value="1"/>
</dbReference>
<dbReference type="PANTHER" id="PTHR43124">
    <property type="entry name" value="PURINE EFFLUX PUMP PBUE"/>
    <property type="match status" value="1"/>
</dbReference>
<evidence type="ECO:0000256" key="4">
    <source>
        <dbReference type="ARBA" id="ARBA00022989"/>
    </source>
</evidence>
<evidence type="ECO:0000256" key="5">
    <source>
        <dbReference type="ARBA" id="ARBA00023136"/>
    </source>
</evidence>
<feature type="transmembrane region" description="Helical" evidence="6">
    <location>
        <begin position="231"/>
        <end position="257"/>
    </location>
</feature>
<evidence type="ECO:0000256" key="2">
    <source>
        <dbReference type="ARBA" id="ARBA00022475"/>
    </source>
</evidence>
<dbReference type="InterPro" id="IPR050189">
    <property type="entry name" value="MFS_Efflux_Transporters"/>
</dbReference>
<keyword evidence="9" id="KW-1185">Reference proteome</keyword>
<feature type="transmembrane region" description="Helical" evidence="6">
    <location>
        <begin position="353"/>
        <end position="373"/>
    </location>
</feature>
<feature type="transmembrane region" description="Helical" evidence="6">
    <location>
        <begin position="163"/>
        <end position="183"/>
    </location>
</feature>
<keyword evidence="4 6" id="KW-1133">Transmembrane helix</keyword>
<feature type="transmembrane region" description="Helical" evidence="6">
    <location>
        <begin position="100"/>
        <end position="126"/>
    </location>
</feature>
<evidence type="ECO:0000313" key="9">
    <source>
        <dbReference type="Proteomes" id="UP001163203"/>
    </source>
</evidence>
<evidence type="ECO:0000313" key="8">
    <source>
        <dbReference type="EMBL" id="WAL68962.1"/>
    </source>
</evidence>
<gene>
    <name evidence="8" type="ORF">ORV05_14710</name>
</gene>
<keyword evidence="2" id="KW-1003">Cell membrane</keyword>
<protein>
    <submittedName>
        <fullName evidence="8">MFS transporter</fullName>
    </submittedName>
</protein>
<evidence type="ECO:0000256" key="3">
    <source>
        <dbReference type="ARBA" id="ARBA00022692"/>
    </source>
</evidence>
<dbReference type="Gene3D" id="1.20.1250.20">
    <property type="entry name" value="MFS general substrate transporter like domains"/>
    <property type="match status" value="2"/>
</dbReference>
<dbReference type="RefSeq" id="WP_268759052.1">
    <property type="nucleotide sequence ID" value="NZ_CP113836.1"/>
</dbReference>
<feature type="domain" description="Major facilitator superfamily (MFS) profile" evidence="7">
    <location>
        <begin position="9"/>
        <end position="381"/>
    </location>
</feature>
<dbReference type="Proteomes" id="UP001163203">
    <property type="component" value="Chromosome"/>
</dbReference>
<feature type="transmembrane region" description="Helical" evidence="6">
    <location>
        <begin position="293"/>
        <end position="312"/>
    </location>
</feature>
<sequence>MIATKNWVGVWLLALGTFVVGTDAHSVAGLLPDMAASLRSSVSVVGQSVTVFAIAYAVSSPTLTVMLSTRGPHTVLTTALILFAVGNIATAVSLGVPSLLIGRVVAAAGAALFTPTAGAVAVGLVGTARRGTALAIVTAGASSALVLGAPAGAALAAVTSWRVTLLVIAVLGVLVLPVLRFVPTEHHTGQPLAQRFSVLRTPQVRTTLGVSLLAFAGVFVPYTYMSQAYSPLIAVVPGGISIVLLMFGLTSVVGALSSGPLADRVSARWMVVAATGALAVVDAAAVAGRGAPALLAVTLLLAGYLSWSILAPQQQQLVTLAPDHAAVLISFNAAAGYLGISLSGVVGGVALGAIGPARFTLVACVLLASAALWRSLPVERTHKATTRRPTR</sequence>
<dbReference type="InterPro" id="IPR036259">
    <property type="entry name" value="MFS_trans_sf"/>
</dbReference>
<feature type="transmembrane region" description="Helical" evidence="6">
    <location>
        <begin position="204"/>
        <end position="225"/>
    </location>
</feature>
<dbReference type="Pfam" id="PF07690">
    <property type="entry name" value="MFS_1"/>
    <property type="match status" value="1"/>
</dbReference>
<dbReference type="InterPro" id="IPR011701">
    <property type="entry name" value="MFS"/>
</dbReference>
<reference evidence="8" key="1">
    <citation type="submission" date="2022-11" db="EMBL/GenBank/DDBJ databases">
        <authorList>
            <person name="Mo P."/>
        </authorList>
    </citation>
    <scope>NUCLEOTIDE SEQUENCE</scope>
    <source>
        <strain evidence="8">HUAS 11-8</strain>
    </source>
</reference>
<keyword evidence="3 6" id="KW-0812">Transmembrane</keyword>
<evidence type="ECO:0000256" key="6">
    <source>
        <dbReference type="SAM" id="Phobius"/>
    </source>
</evidence>
<accession>A0ABY7BCI9</accession>
<feature type="transmembrane region" description="Helical" evidence="6">
    <location>
        <begin position="324"/>
        <end position="347"/>
    </location>
</feature>
<feature type="transmembrane region" description="Helical" evidence="6">
    <location>
        <begin position="133"/>
        <end position="157"/>
    </location>
</feature>
<evidence type="ECO:0000259" key="7">
    <source>
        <dbReference type="PROSITE" id="PS50850"/>
    </source>
</evidence>
<evidence type="ECO:0000256" key="1">
    <source>
        <dbReference type="ARBA" id="ARBA00004651"/>
    </source>
</evidence>